<gene>
    <name evidence="2" type="ORF">EVAR_40584_1</name>
</gene>
<keyword evidence="3" id="KW-1185">Reference proteome</keyword>
<dbReference type="Proteomes" id="UP000299102">
    <property type="component" value="Unassembled WGS sequence"/>
</dbReference>
<dbReference type="EMBL" id="BGZK01000430">
    <property type="protein sequence ID" value="GBP43144.1"/>
    <property type="molecule type" value="Genomic_DNA"/>
</dbReference>
<reference evidence="2 3" key="1">
    <citation type="journal article" date="2019" name="Commun. Biol.">
        <title>The bagworm genome reveals a unique fibroin gene that provides high tensile strength.</title>
        <authorList>
            <person name="Kono N."/>
            <person name="Nakamura H."/>
            <person name="Ohtoshi R."/>
            <person name="Tomita M."/>
            <person name="Numata K."/>
            <person name="Arakawa K."/>
        </authorList>
    </citation>
    <scope>NUCLEOTIDE SEQUENCE [LARGE SCALE GENOMIC DNA]</scope>
</reference>
<organism evidence="2 3">
    <name type="scientific">Eumeta variegata</name>
    <name type="common">Bagworm moth</name>
    <name type="synonym">Eumeta japonica</name>
    <dbReference type="NCBI Taxonomy" id="151549"/>
    <lineage>
        <taxon>Eukaryota</taxon>
        <taxon>Metazoa</taxon>
        <taxon>Ecdysozoa</taxon>
        <taxon>Arthropoda</taxon>
        <taxon>Hexapoda</taxon>
        <taxon>Insecta</taxon>
        <taxon>Pterygota</taxon>
        <taxon>Neoptera</taxon>
        <taxon>Endopterygota</taxon>
        <taxon>Lepidoptera</taxon>
        <taxon>Glossata</taxon>
        <taxon>Ditrysia</taxon>
        <taxon>Tineoidea</taxon>
        <taxon>Psychidae</taxon>
        <taxon>Oiketicinae</taxon>
        <taxon>Eumeta</taxon>
    </lineage>
</organism>
<name>A0A4C1VYX9_EUMVA</name>
<dbReference type="AlphaFoldDB" id="A0A4C1VYX9"/>
<evidence type="ECO:0000313" key="2">
    <source>
        <dbReference type="EMBL" id="GBP43144.1"/>
    </source>
</evidence>
<sequence length="83" mass="8896">MFMKGFMHLTHIDDEACSVLLHDVTDGDDVGRVSRRRGDVRSEIFPVLGCTRAGKNAYVSELSRSGDAHPRDASTCGGVTGSA</sequence>
<evidence type="ECO:0000256" key="1">
    <source>
        <dbReference type="SAM" id="MobiDB-lite"/>
    </source>
</evidence>
<comment type="caution">
    <text evidence="2">The sequence shown here is derived from an EMBL/GenBank/DDBJ whole genome shotgun (WGS) entry which is preliminary data.</text>
</comment>
<accession>A0A4C1VYX9</accession>
<proteinExistence type="predicted"/>
<protein>
    <submittedName>
        <fullName evidence="2">Uncharacterized protein</fullName>
    </submittedName>
</protein>
<evidence type="ECO:0000313" key="3">
    <source>
        <dbReference type="Proteomes" id="UP000299102"/>
    </source>
</evidence>
<feature type="region of interest" description="Disordered" evidence="1">
    <location>
        <begin position="62"/>
        <end position="83"/>
    </location>
</feature>